<feature type="transmembrane region" description="Helical" evidence="6">
    <location>
        <begin position="405"/>
        <end position="429"/>
    </location>
</feature>
<dbReference type="EMBL" id="WTXG01000001">
    <property type="protein sequence ID" value="KAI0307922.1"/>
    <property type="molecule type" value="Genomic_DNA"/>
</dbReference>
<comment type="subcellular location">
    <subcellularLocation>
        <location evidence="1">Membrane</location>
        <topology evidence="1">Multi-pass membrane protein</topology>
    </subcellularLocation>
</comment>
<feature type="transmembrane region" description="Helical" evidence="6">
    <location>
        <begin position="299"/>
        <end position="318"/>
    </location>
</feature>
<feature type="compositionally biased region" description="Polar residues" evidence="5">
    <location>
        <begin position="12"/>
        <end position="26"/>
    </location>
</feature>
<keyword evidence="4 6" id="KW-0472">Membrane</keyword>
<feature type="transmembrane region" description="Helical" evidence="6">
    <location>
        <begin position="159"/>
        <end position="180"/>
    </location>
</feature>
<reference evidence="8" key="1">
    <citation type="journal article" date="2022" name="New Phytol.">
        <title>Evolutionary transition to the ectomycorrhizal habit in the genomes of a hyperdiverse lineage of mushroom-forming fungi.</title>
        <authorList>
            <person name="Looney B."/>
            <person name="Miyauchi S."/>
            <person name="Morin E."/>
            <person name="Drula E."/>
            <person name="Courty P.E."/>
            <person name="Kohler A."/>
            <person name="Kuo A."/>
            <person name="LaButti K."/>
            <person name="Pangilinan J."/>
            <person name="Lipzen A."/>
            <person name="Riley R."/>
            <person name="Andreopoulos W."/>
            <person name="He G."/>
            <person name="Johnson J."/>
            <person name="Nolan M."/>
            <person name="Tritt A."/>
            <person name="Barry K.W."/>
            <person name="Grigoriev I.V."/>
            <person name="Nagy L.G."/>
            <person name="Hibbett D."/>
            <person name="Henrissat B."/>
            <person name="Matheny P.B."/>
            <person name="Labbe J."/>
            <person name="Martin F.M."/>
        </authorList>
    </citation>
    <scope>NUCLEOTIDE SEQUENCE</scope>
    <source>
        <strain evidence="8">BPL690</strain>
    </source>
</reference>
<feature type="transmembrane region" description="Helical" evidence="6">
    <location>
        <begin position="223"/>
        <end position="243"/>
    </location>
</feature>
<feature type="transmembrane region" description="Helical" evidence="6">
    <location>
        <begin position="66"/>
        <end position="84"/>
    </location>
</feature>
<feature type="compositionally biased region" description="Low complexity" evidence="5">
    <location>
        <begin position="1"/>
        <end position="11"/>
    </location>
</feature>
<dbReference type="Proteomes" id="UP001203297">
    <property type="component" value="Unassembled WGS sequence"/>
</dbReference>
<protein>
    <submittedName>
        <fullName evidence="8">Major facilitator superfamily domain-containing protein</fullName>
    </submittedName>
</protein>
<dbReference type="SUPFAM" id="SSF103473">
    <property type="entry name" value="MFS general substrate transporter"/>
    <property type="match status" value="1"/>
</dbReference>
<feature type="transmembrane region" description="Helical" evidence="6">
    <location>
        <begin position="104"/>
        <end position="122"/>
    </location>
</feature>
<evidence type="ECO:0000256" key="1">
    <source>
        <dbReference type="ARBA" id="ARBA00004141"/>
    </source>
</evidence>
<dbReference type="Pfam" id="PF07690">
    <property type="entry name" value="MFS_1"/>
    <property type="match status" value="1"/>
</dbReference>
<feature type="transmembrane region" description="Helical" evidence="6">
    <location>
        <begin position="338"/>
        <end position="357"/>
    </location>
</feature>
<feature type="transmembrane region" description="Helical" evidence="6">
    <location>
        <begin position="473"/>
        <end position="493"/>
    </location>
</feature>
<dbReference type="GO" id="GO:0022857">
    <property type="term" value="F:transmembrane transporter activity"/>
    <property type="evidence" value="ECO:0007669"/>
    <property type="project" value="InterPro"/>
</dbReference>
<dbReference type="InterPro" id="IPR011701">
    <property type="entry name" value="MFS"/>
</dbReference>
<dbReference type="Gene3D" id="1.20.1250.20">
    <property type="entry name" value="MFS general substrate transporter like domains"/>
    <property type="match status" value="1"/>
</dbReference>
<evidence type="ECO:0000256" key="3">
    <source>
        <dbReference type="ARBA" id="ARBA00022989"/>
    </source>
</evidence>
<feature type="transmembrane region" description="Helical" evidence="6">
    <location>
        <begin position="134"/>
        <end position="153"/>
    </location>
</feature>
<dbReference type="InterPro" id="IPR020846">
    <property type="entry name" value="MFS_dom"/>
</dbReference>
<accession>A0AAD4MCM9</accession>
<organism evidence="8 9">
    <name type="scientific">Multifurca ochricompacta</name>
    <dbReference type="NCBI Taxonomy" id="376703"/>
    <lineage>
        <taxon>Eukaryota</taxon>
        <taxon>Fungi</taxon>
        <taxon>Dikarya</taxon>
        <taxon>Basidiomycota</taxon>
        <taxon>Agaricomycotina</taxon>
        <taxon>Agaricomycetes</taxon>
        <taxon>Russulales</taxon>
        <taxon>Russulaceae</taxon>
        <taxon>Multifurca</taxon>
    </lineage>
</organism>
<evidence type="ECO:0000256" key="5">
    <source>
        <dbReference type="SAM" id="MobiDB-lite"/>
    </source>
</evidence>
<dbReference type="GO" id="GO:0005886">
    <property type="term" value="C:plasma membrane"/>
    <property type="evidence" value="ECO:0007669"/>
    <property type="project" value="TreeGrafter"/>
</dbReference>
<feature type="transmembrane region" description="Helical" evidence="6">
    <location>
        <begin position="378"/>
        <end position="399"/>
    </location>
</feature>
<dbReference type="CDD" id="cd17323">
    <property type="entry name" value="MFS_Tpo1_MDR_like"/>
    <property type="match status" value="1"/>
</dbReference>
<evidence type="ECO:0000259" key="7">
    <source>
        <dbReference type="PROSITE" id="PS50850"/>
    </source>
</evidence>
<dbReference type="PANTHER" id="PTHR23502">
    <property type="entry name" value="MAJOR FACILITATOR SUPERFAMILY"/>
    <property type="match status" value="1"/>
</dbReference>
<evidence type="ECO:0000256" key="2">
    <source>
        <dbReference type="ARBA" id="ARBA00022692"/>
    </source>
</evidence>
<name>A0AAD4MCM9_9AGAM</name>
<sequence length="519" mass="56704">MSSPSSKSPSSQASTVIESAIPSNEKINNDPPPLPSTTDDNSDPWLVSFAPDDPLNPLSWPRWKRWYITIAGGILVLNATFASAAPSNLLPQMMDQFGFSEEVATLTVSLFIAGYCLGPLVWGPLSEDIGRRPVFLISFLFYTGFQVGCALSQNTASILVFRFLAGTFAAAPLTNSGGVVGDIWDAKTRGKAMLLFAVSPFAGPALGPVVAGWIAVGGASWRWVFWVLTMFAGFCLALVLFTLPETYKPVLLAKKARQIRKETGEDRYYAPSEINRPTIGRRLNTILAMPFKILFLEPMLMAIAVYQSFLYGCIYLLFEAYPIVFTKGHNLNPGVSGLMFLPISIGGGVGVIVYLMFYNARYNRYIEQYAPAKVPPEARLEATLLGAPLFAISFFWFGWTSYPSISLWSPLLAGGLMGFSIFLIFLSLINYTVDAYLFASASALAASTVSRSIFGTVFPLFARQMFDALNPRWASTLLGLVAAIMIPIPVVLLRHGAYLRSKSRFAPSVTPAKPQDSDV</sequence>
<dbReference type="PANTHER" id="PTHR23502:SF173">
    <property type="entry name" value="MFS-MULTIDRUG-RESISTANCE TRANSPORTER-RELATED"/>
    <property type="match status" value="1"/>
</dbReference>
<proteinExistence type="predicted"/>
<feature type="transmembrane region" description="Helical" evidence="6">
    <location>
        <begin position="436"/>
        <end position="461"/>
    </location>
</feature>
<feature type="region of interest" description="Disordered" evidence="5">
    <location>
        <begin position="1"/>
        <end position="45"/>
    </location>
</feature>
<keyword evidence="3 6" id="KW-1133">Transmembrane helix</keyword>
<feature type="domain" description="Major facilitator superfamily (MFS) profile" evidence="7">
    <location>
        <begin position="66"/>
        <end position="497"/>
    </location>
</feature>
<evidence type="ECO:0000256" key="4">
    <source>
        <dbReference type="ARBA" id="ARBA00023136"/>
    </source>
</evidence>
<comment type="caution">
    <text evidence="8">The sequence shown here is derived from an EMBL/GenBank/DDBJ whole genome shotgun (WGS) entry which is preliminary data.</text>
</comment>
<dbReference type="FunFam" id="1.20.1250.20:FF:000011">
    <property type="entry name" value="MFS multidrug transporter, putative"/>
    <property type="match status" value="1"/>
</dbReference>
<dbReference type="InterPro" id="IPR036259">
    <property type="entry name" value="MFS_trans_sf"/>
</dbReference>
<evidence type="ECO:0000256" key="6">
    <source>
        <dbReference type="SAM" id="Phobius"/>
    </source>
</evidence>
<feature type="transmembrane region" description="Helical" evidence="6">
    <location>
        <begin position="192"/>
        <end position="217"/>
    </location>
</feature>
<evidence type="ECO:0000313" key="9">
    <source>
        <dbReference type="Proteomes" id="UP001203297"/>
    </source>
</evidence>
<evidence type="ECO:0000313" key="8">
    <source>
        <dbReference type="EMBL" id="KAI0307922.1"/>
    </source>
</evidence>
<keyword evidence="9" id="KW-1185">Reference proteome</keyword>
<dbReference type="AlphaFoldDB" id="A0AAD4MCM9"/>
<dbReference type="PROSITE" id="PS50850">
    <property type="entry name" value="MFS"/>
    <property type="match status" value="1"/>
</dbReference>
<gene>
    <name evidence="8" type="ORF">B0F90DRAFT_1831398</name>
</gene>
<keyword evidence="2 6" id="KW-0812">Transmembrane</keyword>